<keyword evidence="1" id="KW-0175">Coiled coil</keyword>
<feature type="coiled-coil region" evidence="1">
    <location>
        <begin position="881"/>
        <end position="915"/>
    </location>
</feature>
<dbReference type="SUPFAM" id="SSF48350">
    <property type="entry name" value="GTPase activation domain, GAP"/>
    <property type="match status" value="1"/>
</dbReference>
<dbReference type="PANTHER" id="PTHR14149:SF14">
    <property type="entry name" value="CALPONIN-HOMOLOGY (CH) DOMAIN-CONTAINING PROTEIN"/>
    <property type="match status" value="1"/>
</dbReference>
<dbReference type="PROSITE" id="PS50096">
    <property type="entry name" value="IQ"/>
    <property type="match status" value="4"/>
</dbReference>
<dbReference type="InterPro" id="IPR008936">
    <property type="entry name" value="Rho_GTPase_activation_prot"/>
</dbReference>
<dbReference type="OrthoDB" id="775356at2759"/>
<evidence type="ECO:0000259" key="3">
    <source>
        <dbReference type="PROSITE" id="PS50018"/>
    </source>
</evidence>
<dbReference type="InterPro" id="IPR001715">
    <property type="entry name" value="CH_dom"/>
</dbReference>
<dbReference type="GO" id="GO:0110085">
    <property type="term" value="C:mitotic actomyosin contractile ring"/>
    <property type="evidence" value="ECO:0007669"/>
    <property type="project" value="TreeGrafter"/>
</dbReference>
<dbReference type="SUPFAM" id="SSF143885">
    <property type="entry name" value="RGC domain-like"/>
    <property type="match status" value="1"/>
</dbReference>
<feature type="compositionally biased region" description="Low complexity" evidence="2">
    <location>
        <begin position="412"/>
        <end position="423"/>
    </location>
</feature>
<dbReference type="EMBL" id="CAACVR010000021">
    <property type="protein sequence ID" value="VEU22246.1"/>
    <property type="molecule type" value="Genomic_DNA"/>
</dbReference>
<dbReference type="PROSITE" id="PS50021">
    <property type="entry name" value="CH"/>
    <property type="match status" value="1"/>
</dbReference>
<feature type="domain" description="Calponin-homology (CH)" evidence="4">
    <location>
        <begin position="215"/>
        <end position="337"/>
    </location>
</feature>
<accession>A0A448YMX9</accession>
<dbReference type="PROSITE" id="PS50018">
    <property type="entry name" value="RAS_GTPASE_ACTIV_2"/>
    <property type="match status" value="1"/>
</dbReference>
<evidence type="ECO:0000259" key="4">
    <source>
        <dbReference type="PROSITE" id="PS50021"/>
    </source>
</evidence>
<dbReference type="Proteomes" id="UP000290900">
    <property type="component" value="Unassembled WGS sequence"/>
</dbReference>
<dbReference type="InParanoid" id="A0A448YMX9"/>
<keyword evidence="6" id="KW-1185">Reference proteome</keyword>
<dbReference type="GO" id="GO:1903479">
    <property type="term" value="P:mitotic actomyosin contractile ring assembly actin filament organization"/>
    <property type="evidence" value="ECO:0007669"/>
    <property type="project" value="TreeGrafter"/>
</dbReference>
<dbReference type="STRING" id="13370.A0A448YMX9"/>
<protein>
    <submittedName>
        <fullName evidence="5">DEKNAAC103266</fullName>
    </submittedName>
</protein>
<organism evidence="5 6">
    <name type="scientific">Brettanomyces naardenensis</name>
    <name type="common">Yeast</name>
    <dbReference type="NCBI Taxonomy" id="13370"/>
    <lineage>
        <taxon>Eukaryota</taxon>
        <taxon>Fungi</taxon>
        <taxon>Dikarya</taxon>
        <taxon>Ascomycota</taxon>
        <taxon>Saccharomycotina</taxon>
        <taxon>Pichiomycetes</taxon>
        <taxon>Pichiales</taxon>
        <taxon>Pichiaceae</taxon>
        <taxon>Brettanomyces</taxon>
    </lineage>
</organism>
<evidence type="ECO:0000313" key="5">
    <source>
        <dbReference type="EMBL" id="VEU22246.1"/>
    </source>
</evidence>
<evidence type="ECO:0000313" key="6">
    <source>
        <dbReference type="Proteomes" id="UP000290900"/>
    </source>
</evidence>
<dbReference type="InterPro" id="IPR001936">
    <property type="entry name" value="RasGAP_dom"/>
</dbReference>
<dbReference type="GO" id="GO:0051015">
    <property type="term" value="F:actin filament binding"/>
    <property type="evidence" value="ECO:0007669"/>
    <property type="project" value="TreeGrafter"/>
</dbReference>
<dbReference type="SUPFAM" id="SSF47576">
    <property type="entry name" value="Calponin-homology domain, CH-domain"/>
    <property type="match status" value="1"/>
</dbReference>
<proteinExistence type="predicted"/>
<dbReference type="Pfam" id="PF03836">
    <property type="entry name" value="RasGAP_C"/>
    <property type="match status" value="1"/>
</dbReference>
<gene>
    <name evidence="5" type="ORF">BRENAR_LOCUS2977</name>
</gene>
<dbReference type="CDD" id="cd12206">
    <property type="entry name" value="RasGAP_IQGAP_related"/>
    <property type="match status" value="1"/>
</dbReference>
<reference evidence="5 6" key="1">
    <citation type="submission" date="2018-12" db="EMBL/GenBank/DDBJ databases">
        <authorList>
            <person name="Tiukova I."/>
            <person name="Dainat J."/>
        </authorList>
    </citation>
    <scope>NUCLEOTIDE SEQUENCE [LARGE SCALE GENOMIC DNA]</scope>
</reference>
<dbReference type="Gene3D" id="1.10.506.10">
    <property type="entry name" value="GTPase Activation - p120gap, domain 1"/>
    <property type="match status" value="1"/>
</dbReference>
<dbReference type="Gene3D" id="1.10.418.10">
    <property type="entry name" value="Calponin-like domain"/>
    <property type="match status" value="1"/>
</dbReference>
<sequence length="1685" mass="193503">MSKFNSGRNSGRNNLASKYLEAIGSPEILSTAPLQPSLKSNRGTFSSLKHSPSDEHMSLSSKENAEPKAPGKKHSGRESPVKQLIMQKERDTIDNHATDFVPAPDHVASPVKFAGFQKSAIQVSKRKTSNPSRSQIRKMSEISRALSASPSLKNLNKLKLIENKLTTRRVSGGKKRSVSGLQYKLKLNDENSREAVGGSAEPINASSGYPKLDFICRLLEVKQWIDCVLEEQLDIDESNISEFQDYFRNGVLLAEIIKKLDPTAIRSIYYGQYGTTNKFKNKKGLYFKFTENIVQFINYLNTVHMPDMFIFETRDLFELKNFPKVIFCLQALSYICAMRGTAPAIHRVSMDKIIVSPEEIKKVEAQIRGVKLPNFENIYDGVRVNVGSDIRPVALIPQEDVIPEKRDNSQTPSVASPPKVSVSEMIGPVDTTLSDVPEVPGTPTELDVPDSYSPPPEASPTTPENIPDDDYLLPLHDPVVKQEETTQARTLFRDFNPTMDIDMEALEKKYNAMIQHDNGLSLMADYGFDVDIKQDDTPVKIDGSFPVENLLELQSIARGALVRYSLFVNKFMFKVFTPEIVTFQSIVRGAIIRRKLSAARKQLTANSRSLSVLQEVLRKRKRDDWYTKVKQQLALYEGEIICLQNLIRGGWIRDGIYRRRKLILRQANAVVAVQSYIRGVHTRQLISKHGAKGIKRYKTIIRPANSDNRKRRPVSEHGHKVSEYHKWTDLRIHENEELLNEFSAIARGSLARKGIRNTRKHLRRRAGEVRTLQSVFRGVLTRFYIEVHIERLKIQSPEIAQLQSHIRGALLRYRIQQRAAWFHRSENVAKIIKIQNFFRASIAAHDYKSLINEKSPPLQAVKNYIDLLSGSDVGVEDEMSIEKYKRQIATETQRIEKWEQDLKQLGVKIQLLKRNRISLEEVVRFKDDNLNLSDYSHNLSDLMSKSLYANPDKMVDKSSKNLLDLYGKIFYLLQTKSDYFAELLNSVDCHALKNNLRSGSIEDWILKVFNYSIVSPETFTGQSREEFLLMKLILSSCYKFFKEMKTKKEFQSFLKARQSLQYEDVKHWEILLLAYINLPQQRFLAKNLLSGLILRVTSDSDAWYESDPARICKKLLEKDEENGKITLKALDMEDPIDDPDTRDQFVKNLSALREASYDIMKMIGELVDRVPCYLRCVCREIYLQLKDQFPGESEKYYLSTVGSVFFKCYVLPLFTKPENYSINIARVSDELETVEVVISNLEQVAKVLNQLVSMRPFPSSEVYLQPLNPFIEEFTEGVRAIVKELIDVQPIDECYQMSSVYDDVASHDKPVLKILSEDVPDLLDYLRVNIVFVAPERNDYLRYLLLGANELSANHHKLDTEKGFLNLVLQPTTGDTNSKDLEAKTLIMEAKRYIIYILQVQDGEDLLDLMLSEITPRDELKFKDIIKEEKRKIREVSGLDSVFEKQALDDIYNSTYPQVKKHAIELVLELENKGIVTRSDCYQSLLDEIARDIKTKKIQKEDRDRRLKVVVDTLTKLTQKERTCSKLYSEYIKDIDKAMLKLQNQSAGKKKSLFSRLFSKQYYYQLELKRKKGYIPTFGSFKYDGKYLKERNIIRSINSTSSSSSSGVKPGRINFMFSCEKQGEFIVDVSNNALDISGFETLTLDDLLNYQYENKKQFNLFGGGVTFNTDQLVAFIFHKFYQVKK</sequence>
<evidence type="ECO:0000256" key="2">
    <source>
        <dbReference type="SAM" id="MobiDB-lite"/>
    </source>
</evidence>
<evidence type="ECO:0000256" key="1">
    <source>
        <dbReference type="SAM" id="Coils"/>
    </source>
</evidence>
<feature type="region of interest" description="Disordered" evidence="2">
    <location>
        <begin position="401"/>
        <end position="471"/>
    </location>
</feature>
<feature type="compositionally biased region" description="Polar residues" evidence="2">
    <location>
        <begin position="32"/>
        <end position="50"/>
    </location>
</feature>
<dbReference type="InterPro" id="IPR036872">
    <property type="entry name" value="CH_dom_sf"/>
</dbReference>
<name>A0A448YMX9_BRENA</name>
<dbReference type="InterPro" id="IPR000593">
    <property type="entry name" value="RasGAP_C"/>
</dbReference>
<dbReference type="SMART" id="SM00033">
    <property type="entry name" value="CH"/>
    <property type="match status" value="1"/>
</dbReference>
<dbReference type="Pfam" id="PF00616">
    <property type="entry name" value="RasGAP"/>
    <property type="match status" value="1"/>
</dbReference>
<dbReference type="GO" id="GO:0005096">
    <property type="term" value="F:GTPase activator activity"/>
    <property type="evidence" value="ECO:0007669"/>
    <property type="project" value="TreeGrafter"/>
</dbReference>
<dbReference type="FunCoup" id="A0A448YMX9">
    <property type="interactions" value="388"/>
</dbReference>
<dbReference type="Pfam" id="PF00307">
    <property type="entry name" value="CH"/>
    <property type="match status" value="1"/>
</dbReference>
<feature type="region of interest" description="Disordered" evidence="2">
    <location>
        <begin position="30"/>
        <end position="80"/>
    </location>
</feature>
<dbReference type="PANTHER" id="PTHR14149">
    <property type="entry name" value="RAS GTPASE-ACTIVATING PROTEIN WITH IQ MOTIF"/>
    <property type="match status" value="1"/>
</dbReference>
<feature type="domain" description="Ras-GAP" evidence="3">
    <location>
        <begin position="1086"/>
        <end position="1253"/>
    </location>
</feature>
<dbReference type="GO" id="GO:0005516">
    <property type="term" value="F:calmodulin binding"/>
    <property type="evidence" value="ECO:0007669"/>
    <property type="project" value="TreeGrafter"/>
</dbReference>